<reference evidence="1 2" key="2">
    <citation type="submission" date="2020-04" db="EMBL/GenBank/DDBJ databases">
        <title>Complete genome sequence of Alteromonas pelagimontana 5.12T.</title>
        <authorList>
            <person name="Sinha R.K."/>
            <person name="Krishnan K.P."/>
            <person name="Kurian J.P."/>
        </authorList>
    </citation>
    <scope>NUCLEOTIDE SEQUENCE [LARGE SCALE GENOMIC DNA]</scope>
    <source>
        <strain evidence="1 2">5.12</strain>
    </source>
</reference>
<name>A0A6M4MB09_9ALTE</name>
<evidence type="ECO:0000313" key="2">
    <source>
        <dbReference type="Proteomes" id="UP000219285"/>
    </source>
</evidence>
<evidence type="ECO:0000313" key="1">
    <source>
        <dbReference type="EMBL" id="QJR80381.1"/>
    </source>
</evidence>
<reference evidence="2" key="1">
    <citation type="submission" date="2014-12" db="EMBL/GenBank/DDBJ databases">
        <title>Complete genome sequence of a multi-drug resistant Klebsiella pneumoniae.</title>
        <authorList>
            <person name="Hua X."/>
            <person name="Chen Q."/>
            <person name="Li X."/>
            <person name="Feng Y."/>
            <person name="Ruan Z."/>
            <person name="Yu Y."/>
        </authorList>
    </citation>
    <scope>NUCLEOTIDE SEQUENCE [LARGE SCALE GENOMIC DNA]</scope>
    <source>
        <strain evidence="2">5.12</strain>
    </source>
</reference>
<dbReference type="AlphaFoldDB" id="A0A6M4MB09"/>
<sequence>MDDDLVILQGKLGEISDKLESFALEQFSVDQLKGDFQQLIELLDTVRNKLSSS</sequence>
<gene>
    <name evidence="1" type="ORF">CA267_006130</name>
</gene>
<keyword evidence="2" id="KW-1185">Reference proteome</keyword>
<protein>
    <submittedName>
        <fullName evidence="1">Uncharacterized protein</fullName>
    </submittedName>
</protein>
<organism evidence="1 2">
    <name type="scientific">Alteromonas pelagimontana</name>
    <dbReference type="NCBI Taxonomy" id="1858656"/>
    <lineage>
        <taxon>Bacteria</taxon>
        <taxon>Pseudomonadati</taxon>
        <taxon>Pseudomonadota</taxon>
        <taxon>Gammaproteobacteria</taxon>
        <taxon>Alteromonadales</taxon>
        <taxon>Alteromonadaceae</taxon>
        <taxon>Alteromonas/Salinimonas group</taxon>
        <taxon>Alteromonas</taxon>
    </lineage>
</organism>
<dbReference type="EMBL" id="CP052766">
    <property type="protein sequence ID" value="QJR80381.1"/>
    <property type="molecule type" value="Genomic_DNA"/>
</dbReference>
<dbReference type="Proteomes" id="UP000219285">
    <property type="component" value="Chromosome"/>
</dbReference>
<accession>A0A6M4MB09</accession>
<dbReference type="KEGG" id="apel:CA267_006130"/>
<dbReference type="RefSeq" id="WP_170669023.1">
    <property type="nucleotide sequence ID" value="NZ_CP052766.1"/>
</dbReference>
<proteinExistence type="predicted"/>